<dbReference type="KEGG" id="rox:BV494_25390"/>
<evidence type="ECO:0000313" key="3">
    <source>
        <dbReference type="Proteomes" id="UP000239197"/>
    </source>
</evidence>
<gene>
    <name evidence="2" type="ORF">BV494_25390</name>
</gene>
<dbReference type="RefSeq" id="WP_104925534.1">
    <property type="nucleotide sequence ID" value="NZ_CP019065.1"/>
</dbReference>
<evidence type="ECO:0000256" key="1">
    <source>
        <dbReference type="SAM" id="Phobius"/>
    </source>
</evidence>
<geneLocation type="plasmid" evidence="2 3">
    <name>unnamed3</name>
</geneLocation>
<keyword evidence="2" id="KW-0614">Plasmid</keyword>
<dbReference type="CDD" id="cd16385">
    <property type="entry name" value="IcmL"/>
    <property type="match status" value="1"/>
</dbReference>
<dbReference type="Pfam" id="PF11393">
    <property type="entry name" value="T4BSS_DotI_IcmL"/>
    <property type="match status" value="1"/>
</dbReference>
<dbReference type="InterPro" id="IPR021055">
    <property type="entry name" value="T4BSS_IcmL/DotI"/>
</dbReference>
<reference evidence="3" key="1">
    <citation type="submission" date="2017-01" db="EMBL/GenBank/DDBJ databases">
        <title>Genome sequence of Rouxiella sp. ERMR1:05.</title>
        <authorList>
            <person name="Kumar R."/>
            <person name="Singh D."/>
            <person name="Kumar S."/>
        </authorList>
    </citation>
    <scope>NUCLEOTIDE SEQUENCE [LARGE SCALE GENOMIC DNA]</scope>
    <source>
        <strain evidence="3">ERMR1:05</strain>
        <plasmid evidence="3">unnamed3</plasmid>
    </source>
</reference>
<dbReference type="Proteomes" id="UP000239197">
    <property type="component" value="Plasmid unnamed3"/>
</dbReference>
<sequence>MHSPETQAPAAAQAPDAIPDAQAYAPALTAQHERALGAAFAHRCLSALIWSGSANVVLAMVAAVLIWMVYHPPTKYFATEQGRLTQAYPLDQPAWSESDVSQFGADTIRDGFTLDFVHYRNQMTAVSPRFSEEGFVGYNQALTSSNVLAAVRDKRMNLTTSTEPGVITSRGVINGRYAWEFQYPVTLRLQGQNSNSPPLRYIFTLRIQQADVRFKPQGLEVTQTITNNAG</sequence>
<keyword evidence="3" id="KW-1185">Reference proteome</keyword>
<keyword evidence="1" id="KW-0472">Membrane</keyword>
<organism evidence="2 3">
    <name type="scientific">Rahnella sikkimica</name>
    <dbReference type="NCBI Taxonomy" id="1805933"/>
    <lineage>
        <taxon>Bacteria</taxon>
        <taxon>Pseudomonadati</taxon>
        <taxon>Pseudomonadota</taxon>
        <taxon>Gammaproteobacteria</taxon>
        <taxon>Enterobacterales</taxon>
        <taxon>Yersiniaceae</taxon>
        <taxon>Rahnella</taxon>
    </lineage>
</organism>
<dbReference type="OrthoDB" id="6367129at2"/>
<accession>A0A2L1UZ64</accession>
<name>A0A2L1UZ64_9GAMM</name>
<dbReference type="EMBL" id="CP019065">
    <property type="protein sequence ID" value="AVF38215.1"/>
    <property type="molecule type" value="Genomic_DNA"/>
</dbReference>
<protein>
    <submittedName>
        <fullName evidence="2">Conjugal transfer protein</fullName>
    </submittedName>
</protein>
<keyword evidence="1" id="KW-1133">Transmembrane helix</keyword>
<evidence type="ECO:0000313" key="2">
    <source>
        <dbReference type="EMBL" id="AVF38215.1"/>
    </source>
</evidence>
<dbReference type="AlphaFoldDB" id="A0A2L1UZ64"/>
<keyword evidence="1" id="KW-0812">Transmembrane</keyword>
<feature type="transmembrane region" description="Helical" evidence="1">
    <location>
        <begin position="47"/>
        <end position="70"/>
    </location>
</feature>
<proteinExistence type="predicted"/>